<dbReference type="GO" id="GO:0005524">
    <property type="term" value="F:ATP binding"/>
    <property type="evidence" value="ECO:0007669"/>
    <property type="project" value="UniProtKB-KW"/>
</dbReference>
<dbReference type="GO" id="GO:0035556">
    <property type="term" value="P:intracellular signal transduction"/>
    <property type="evidence" value="ECO:0007669"/>
    <property type="project" value="TreeGrafter"/>
</dbReference>
<dbReference type="GO" id="GO:0005840">
    <property type="term" value="C:ribosome"/>
    <property type="evidence" value="ECO:0007669"/>
    <property type="project" value="UniProtKB-KW"/>
</dbReference>
<keyword evidence="6" id="KW-0418">Kinase</keyword>
<keyword evidence="3" id="KW-0689">Ribosomal protein</keyword>
<dbReference type="InterPro" id="IPR011009">
    <property type="entry name" value="Kinase-like_dom_sf"/>
</dbReference>
<dbReference type="InterPro" id="IPR001859">
    <property type="entry name" value="Ribosomal_P1/P2_euk"/>
</dbReference>
<keyword evidence="2" id="KW-0067">ATP-binding</keyword>
<dbReference type="PROSITE" id="PS50011">
    <property type="entry name" value="PROTEIN_KINASE_DOM"/>
    <property type="match status" value="1"/>
</dbReference>
<dbReference type="PROSITE" id="PS00108">
    <property type="entry name" value="PROTEIN_KINASE_ST"/>
    <property type="match status" value="1"/>
</dbReference>
<dbReference type="STRING" id="145388.A0A0D2MT17"/>
<dbReference type="GO" id="GO:0006412">
    <property type="term" value="P:translation"/>
    <property type="evidence" value="ECO:0007669"/>
    <property type="project" value="InterPro"/>
</dbReference>
<dbReference type="GO" id="GO:0003735">
    <property type="term" value="F:structural constituent of ribosome"/>
    <property type="evidence" value="ECO:0007669"/>
    <property type="project" value="InterPro"/>
</dbReference>
<proteinExistence type="predicted"/>
<dbReference type="InterPro" id="IPR008271">
    <property type="entry name" value="Ser/Thr_kinase_AS"/>
</dbReference>
<dbReference type="RefSeq" id="XP_013896645.1">
    <property type="nucleotide sequence ID" value="XM_014041191.1"/>
</dbReference>
<keyword evidence="6" id="KW-0808">Transferase</keyword>
<dbReference type="Gene3D" id="1.10.510.10">
    <property type="entry name" value="Transferase(Phosphotransferase) domain 1"/>
    <property type="match status" value="1"/>
</dbReference>
<feature type="domain" description="Protein kinase" evidence="5">
    <location>
        <begin position="57"/>
        <end position="266"/>
    </location>
</feature>
<keyword evidence="4" id="KW-0687">Ribonucleoprotein</keyword>
<dbReference type="SUPFAM" id="SSF56112">
    <property type="entry name" value="Protein kinase-like (PK-like)"/>
    <property type="match status" value="1"/>
</dbReference>
<dbReference type="PANTHER" id="PTHR24346:SF30">
    <property type="entry name" value="MATERNAL EMBRYONIC LEUCINE ZIPPER KINASE"/>
    <property type="match status" value="1"/>
</dbReference>
<dbReference type="GeneID" id="25727491"/>
<dbReference type="GO" id="GO:0005737">
    <property type="term" value="C:cytoplasm"/>
    <property type="evidence" value="ECO:0007669"/>
    <property type="project" value="TreeGrafter"/>
</dbReference>
<sequence length="266" mass="27734">MPPAAVSAAPVAAAAAGAGTATPAAAAASAAAAAPPAAAAPGSAAPDDADSCLLPGYSLGRVVGEGGFCQVRLGVHHLSRRRVAVKVIDRSKLADAGEAKRVQREIRVLKRLGSHECVIKLFEVVDAGGRLHLVMEYAPAGSLLDYVRARKRLGEAEAAYFLQQIVAGLVYCHDNEVVHRDVKLENILLGASNDIKVIDFGLAAFYAPGKKLRVHCGSPSYAAPEIVARRQYEGPPVDVWSLGVVLFATLAGFLPFHSPTGNKQAS</sequence>
<evidence type="ECO:0000259" key="5">
    <source>
        <dbReference type="PROSITE" id="PS50011"/>
    </source>
</evidence>
<dbReference type="SMART" id="SM00220">
    <property type="entry name" value="S_TKc"/>
    <property type="match status" value="1"/>
</dbReference>
<dbReference type="Proteomes" id="UP000054498">
    <property type="component" value="Unassembled WGS sequence"/>
</dbReference>
<dbReference type="Pfam" id="PF00069">
    <property type="entry name" value="Pkinase"/>
    <property type="match status" value="1"/>
</dbReference>
<accession>A0A0D2MT17</accession>
<dbReference type="GO" id="GO:1990904">
    <property type="term" value="C:ribonucleoprotein complex"/>
    <property type="evidence" value="ECO:0007669"/>
    <property type="project" value="UniProtKB-KW"/>
</dbReference>
<dbReference type="KEGG" id="mng:MNEG_10339"/>
<evidence type="ECO:0000256" key="1">
    <source>
        <dbReference type="ARBA" id="ARBA00022741"/>
    </source>
</evidence>
<dbReference type="PANTHER" id="PTHR24346">
    <property type="entry name" value="MAP/MICROTUBULE AFFINITY-REGULATING KINASE"/>
    <property type="match status" value="1"/>
</dbReference>
<keyword evidence="7" id="KW-1185">Reference proteome</keyword>
<protein>
    <submittedName>
        <fullName evidence="6">5'-AMP-activated protein kinase, catalytic alpha subunit</fullName>
        <ecNumber evidence="6">2.7.11.11</ecNumber>
    </submittedName>
</protein>
<dbReference type="EC" id="2.7.11.11" evidence="6"/>
<gene>
    <name evidence="6" type="ORF">MNEG_10339</name>
</gene>
<evidence type="ECO:0000256" key="2">
    <source>
        <dbReference type="ARBA" id="ARBA00022840"/>
    </source>
</evidence>
<dbReference type="AlphaFoldDB" id="A0A0D2MT17"/>
<organism evidence="6 7">
    <name type="scientific">Monoraphidium neglectum</name>
    <dbReference type="NCBI Taxonomy" id="145388"/>
    <lineage>
        <taxon>Eukaryota</taxon>
        <taxon>Viridiplantae</taxon>
        <taxon>Chlorophyta</taxon>
        <taxon>core chlorophytes</taxon>
        <taxon>Chlorophyceae</taxon>
        <taxon>CS clade</taxon>
        <taxon>Sphaeropleales</taxon>
        <taxon>Selenastraceae</taxon>
        <taxon>Monoraphidium</taxon>
    </lineage>
</organism>
<evidence type="ECO:0000256" key="3">
    <source>
        <dbReference type="ARBA" id="ARBA00022980"/>
    </source>
</evidence>
<dbReference type="OrthoDB" id="193931at2759"/>
<reference evidence="6 7" key="1">
    <citation type="journal article" date="2013" name="BMC Genomics">
        <title>Reconstruction of the lipid metabolism for the microalga Monoraphidium neglectum from its genome sequence reveals characteristics suitable for biofuel production.</title>
        <authorList>
            <person name="Bogen C."/>
            <person name="Al-Dilaimi A."/>
            <person name="Albersmeier A."/>
            <person name="Wichmann J."/>
            <person name="Grundmann M."/>
            <person name="Rupp O."/>
            <person name="Lauersen K.J."/>
            <person name="Blifernez-Klassen O."/>
            <person name="Kalinowski J."/>
            <person name="Goesmann A."/>
            <person name="Mussgnug J.H."/>
            <person name="Kruse O."/>
        </authorList>
    </citation>
    <scope>NUCLEOTIDE SEQUENCE [LARGE SCALE GENOMIC DNA]</scope>
    <source>
        <strain evidence="6 7">SAG 48.87</strain>
    </source>
</reference>
<keyword evidence="1" id="KW-0547">Nucleotide-binding</keyword>
<dbReference type="FunFam" id="1.10.510.10:FF:000571">
    <property type="entry name" value="Maternal embryonic leucine zipper kinase"/>
    <property type="match status" value="1"/>
</dbReference>
<dbReference type="PRINTS" id="PR00456">
    <property type="entry name" value="RIBOSOMALP2"/>
</dbReference>
<evidence type="ECO:0000313" key="6">
    <source>
        <dbReference type="EMBL" id="KIY97625.1"/>
    </source>
</evidence>
<evidence type="ECO:0000256" key="4">
    <source>
        <dbReference type="ARBA" id="ARBA00023274"/>
    </source>
</evidence>
<evidence type="ECO:0000313" key="7">
    <source>
        <dbReference type="Proteomes" id="UP000054498"/>
    </source>
</evidence>
<dbReference type="InterPro" id="IPR000719">
    <property type="entry name" value="Prot_kinase_dom"/>
</dbReference>
<dbReference type="GO" id="GO:0004691">
    <property type="term" value="F:cAMP-dependent protein kinase activity"/>
    <property type="evidence" value="ECO:0007669"/>
    <property type="project" value="UniProtKB-EC"/>
</dbReference>
<dbReference type="EMBL" id="KK102495">
    <property type="protein sequence ID" value="KIY97625.1"/>
    <property type="molecule type" value="Genomic_DNA"/>
</dbReference>
<name>A0A0D2MT17_9CHLO</name>